<organism evidence="1">
    <name type="scientific">Arundo donax</name>
    <name type="common">Giant reed</name>
    <name type="synonym">Donax arundinaceus</name>
    <dbReference type="NCBI Taxonomy" id="35708"/>
    <lineage>
        <taxon>Eukaryota</taxon>
        <taxon>Viridiplantae</taxon>
        <taxon>Streptophyta</taxon>
        <taxon>Embryophyta</taxon>
        <taxon>Tracheophyta</taxon>
        <taxon>Spermatophyta</taxon>
        <taxon>Magnoliopsida</taxon>
        <taxon>Liliopsida</taxon>
        <taxon>Poales</taxon>
        <taxon>Poaceae</taxon>
        <taxon>PACMAD clade</taxon>
        <taxon>Arundinoideae</taxon>
        <taxon>Arundineae</taxon>
        <taxon>Arundo</taxon>
    </lineage>
</organism>
<accession>A0A0A9G8G5</accession>
<reference evidence="1" key="1">
    <citation type="submission" date="2014-09" db="EMBL/GenBank/DDBJ databases">
        <authorList>
            <person name="Magalhaes I.L.F."/>
            <person name="Oliveira U."/>
            <person name="Santos F.R."/>
            <person name="Vidigal T.H.D.A."/>
            <person name="Brescovit A.D."/>
            <person name="Santos A.J."/>
        </authorList>
    </citation>
    <scope>NUCLEOTIDE SEQUENCE</scope>
    <source>
        <tissue evidence="1">Shoot tissue taken approximately 20 cm above the soil surface</tissue>
    </source>
</reference>
<dbReference type="AlphaFoldDB" id="A0A0A9G8G5"/>
<protein>
    <submittedName>
        <fullName evidence="1">Uncharacterized protein</fullName>
    </submittedName>
</protein>
<evidence type="ECO:0000313" key="1">
    <source>
        <dbReference type="EMBL" id="JAE20767.1"/>
    </source>
</evidence>
<sequence>MEACLHWDVAEVVLVWVGEEGCFQQVDMEACLHWGAAHVAWEL</sequence>
<proteinExistence type="predicted"/>
<dbReference type="EMBL" id="GBRH01177129">
    <property type="protein sequence ID" value="JAE20767.1"/>
    <property type="molecule type" value="Transcribed_RNA"/>
</dbReference>
<reference evidence="1" key="2">
    <citation type="journal article" date="2015" name="Data Brief">
        <title>Shoot transcriptome of the giant reed, Arundo donax.</title>
        <authorList>
            <person name="Barrero R.A."/>
            <person name="Guerrero F.D."/>
            <person name="Moolhuijzen P."/>
            <person name="Goolsby J.A."/>
            <person name="Tidwell J."/>
            <person name="Bellgard S.E."/>
            <person name="Bellgard M.I."/>
        </authorList>
    </citation>
    <scope>NUCLEOTIDE SEQUENCE</scope>
    <source>
        <tissue evidence="1">Shoot tissue taken approximately 20 cm above the soil surface</tissue>
    </source>
</reference>
<name>A0A0A9G8G5_ARUDO</name>